<dbReference type="InterPro" id="IPR017871">
    <property type="entry name" value="ABC_transporter-like_CS"/>
</dbReference>
<sequence length="293" mass="32431">MSNLLDVKNLTKRYGEAAAVNGITFSIQQGHCFGLLGPNGAGKTTTIEMIEGITPISEGEILYKGTKQDQRFKNEVGIQFQSTALMDHLTVAEVLALFAGLYPQHTAIADLVQQCQLGEYLNRDAAKLSGGQRQRLLLALALINDPAIVFLDEPTTGLDPQSRRNFWDLVERIKAQGKTIVLTTHYMDEAQYLCDQLVIMDRGNIIAQGSPEALLAEHFHQVFVCLEVAALSEQQAKTLGAERHRDQWQIAANQVETTLNQLLAHNVALTSLQIRTPTLDDLFLKLTGHTLRD</sequence>
<dbReference type="PROSITE" id="PS00211">
    <property type="entry name" value="ABC_TRANSPORTER_1"/>
    <property type="match status" value="1"/>
</dbReference>
<comment type="similarity">
    <text evidence="1">Belongs to the ABC transporter superfamily.</text>
</comment>
<evidence type="ECO:0000256" key="3">
    <source>
        <dbReference type="ARBA" id="ARBA00022458"/>
    </source>
</evidence>
<protein>
    <submittedName>
        <fullName evidence="7">ABC transporter ATP-binding protein</fullName>
    </submittedName>
</protein>
<dbReference type="InterPro" id="IPR050763">
    <property type="entry name" value="ABC_transporter_ATP-binding"/>
</dbReference>
<dbReference type="Gene3D" id="3.40.50.300">
    <property type="entry name" value="P-loop containing nucleotide triphosphate hydrolases"/>
    <property type="match status" value="1"/>
</dbReference>
<evidence type="ECO:0000256" key="5">
    <source>
        <dbReference type="ARBA" id="ARBA00022840"/>
    </source>
</evidence>
<dbReference type="InterPro" id="IPR027417">
    <property type="entry name" value="P-loop_NTPase"/>
</dbReference>
<dbReference type="Pfam" id="PF00005">
    <property type="entry name" value="ABC_tran"/>
    <property type="match status" value="1"/>
</dbReference>
<dbReference type="GO" id="GO:0005524">
    <property type="term" value="F:ATP binding"/>
    <property type="evidence" value="ECO:0007669"/>
    <property type="project" value="UniProtKB-KW"/>
</dbReference>
<organism evidence="7 8">
    <name type="scientific">Simiduia curdlanivorans</name>
    <dbReference type="NCBI Taxonomy" id="1492769"/>
    <lineage>
        <taxon>Bacteria</taxon>
        <taxon>Pseudomonadati</taxon>
        <taxon>Pseudomonadota</taxon>
        <taxon>Gammaproteobacteria</taxon>
        <taxon>Cellvibrionales</taxon>
        <taxon>Cellvibrionaceae</taxon>
        <taxon>Simiduia</taxon>
    </lineage>
</organism>
<evidence type="ECO:0000313" key="7">
    <source>
        <dbReference type="EMBL" id="MFC4363649.1"/>
    </source>
</evidence>
<evidence type="ECO:0000313" key="8">
    <source>
        <dbReference type="Proteomes" id="UP001595840"/>
    </source>
</evidence>
<keyword evidence="4" id="KW-0547">Nucleotide-binding</keyword>
<dbReference type="PANTHER" id="PTHR42711:SF5">
    <property type="entry name" value="ABC TRANSPORTER ATP-BINDING PROTEIN NATA"/>
    <property type="match status" value="1"/>
</dbReference>
<keyword evidence="3" id="KW-0536">Nodulation</keyword>
<dbReference type="SMART" id="SM00382">
    <property type="entry name" value="AAA"/>
    <property type="match status" value="1"/>
</dbReference>
<evidence type="ECO:0000256" key="2">
    <source>
        <dbReference type="ARBA" id="ARBA00022448"/>
    </source>
</evidence>
<feature type="domain" description="ABC transporter" evidence="6">
    <location>
        <begin position="5"/>
        <end position="227"/>
    </location>
</feature>
<keyword evidence="2" id="KW-0813">Transport</keyword>
<keyword evidence="5 7" id="KW-0067">ATP-binding</keyword>
<evidence type="ECO:0000259" key="6">
    <source>
        <dbReference type="PROSITE" id="PS50893"/>
    </source>
</evidence>
<evidence type="ECO:0000256" key="4">
    <source>
        <dbReference type="ARBA" id="ARBA00022741"/>
    </source>
</evidence>
<gene>
    <name evidence="7" type="ORF">ACFOX3_15145</name>
</gene>
<dbReference type="InterPro" id="IPR003593">
    <property type="entry name" value="AAA+_ATPase"/>
</dbReference>
<dbReference type="PANTHER" id="PTHR42711">
    <property type="entry name" value="ABC TRANSPORTER ATP-BINDING PROTEIN"/>
    <property type="match status" value="1"/>
</dbReference>
<dbReference type="InterPro" id="IPR003439">
    <property type="entry name" value="ABC_transporter-like_ATP-bd"/>
</dbReference>
<dbReference type="RefSeq" id="WP_290261613.1">
    <property type="nucleotide sequence ID" value="NZ_JAUFQG010000004.1"/>
</dbReference>
<keyword evidence="8" id="KW-1185">Reference proteome</keyword>
<reference evidence="8" key="1">
    <citation type="journal article" date="2019" name="Int. J. Syst. Evol. Microbiol.">
        <title>The Global Catalogue of Microorganisms (GCM) 10K type strain sequencing project: providing services to taxonomists for standard genome sequencing and annotation.</title>
        <authorList>
            <consortium name="The Broad Institute Genomics Platform"/>
            <consortium name="The Broad Institute Genome Sequencing Center for Infectious Disease"/>
            <person name="Wu L."/>
            <person name="Ma J."/>
        </authorList>
    </citation>
    <scope>NUCLEOTIDE SEQUENCE [LARGE SCALE GENOMIC DNA]</scope>
    <source>
        <strain evidence="8">CECT 8570</strain>
    </source>
</reference>
<proteinExistence type="inferred from homology"/>
<accession>A0ABV8V700</accession>
<dbReference type="PROSITE" id="PS50893">
    <property type="entry name" value="ABC_TRANSPORTER_2"/>
    <property type="match status" value="1"/>
</dbReference>
<dbReference type="EMBL" id="JBHSCX010000020">
    <property type="protein sequence ID" value="MFC4363649.1"/>
    <property type="molecule type" value="Genomic_DNA"/>
</dbReference>
<evidence type="ECO:0000256" key="1">
    <source>
        <dbReference type="ARBA" id="ARBA00005417"/>
    </source>
</evidence>
<dbReference type="Proteomes" id="UP001595840">
    <property type="component" value="Unassembled WGS sequence"/>
</dbReference>
<comment type="caution">
    <text evidence="7">The sequence shown here is derived from an EMBL/GenBank/DDBJ whole genome shotgun (WGS) entry which is preliminary data.</text>
</comment>
<name>A0ABV8V700_9GAMM</name>
<dbReference type="SUPFAM" id="SSF52540">
    <property type="entry name" value="P-loop containing nucleoside triphosphate hydrolases"/>
    <property type="match status" value="1"/>
</dbReference>